<dbReference type="UniPathway" id="UPA00124"/>
<dbReference type="PANTHER" id="PTHR10491">
    <property type="entry name" value="DTDP-4-DEHYDRORHAMNOSE REDUCTASE"/>
    <property type="match status" value="1"/>
</dbReference>
<comment type="function">
    <text evidence="2">Catalyzes the reduction of dTDP-6-deoxy-L-lyxo-4-hexulose to yield dTDP-L-rhamnose.</text>
</comment>
<sequence>MPTGYPAPRLTNGYPGGPDPQVYRRARLAAVTAASPAARRLLVTGSGGQVGAQILRLDPAALGLPRAELDITDPAAVGAVIAPGDVVINCAAYTAVDAAESDPGAAFAVNATGPAVLAAACARVGARLIHLSTDYVFPGTARAPYETGDPTGPRSVYGRTKLAGERAVLERAAQVHVVRTAWVYTGVGSDFVATMRRLERERDTLTVVNDQLGSPTYARDLAAGLLELAAHPGAPRVLHATNAGHATWFDLARAVFAEIGADPERIRPVDSSAYPRPARRPAYSVLSGRAWAEAGLTPLRDWRAALHAALSDER</sequence>
<reference evidence="4 5" key="1">
    <citation type="submission" date="2018-06" db="EMBL/GenBank/DDBJ databases">
        <title>Genomic Encyclopedia of Type Strains, Phase IV (KMG-IV): sequencing the most valuable type-strain genomes for metagenomic binning, comparative biology and taxonomic classification.</title>
        <authorList>
            <person name="Goeker M."/>
        </authorList>
    </citation>
    <scope>NUCLEOTIDE SEQUENCE [LARGE SCALE GENOMIC DNA]</scope>
    <source>
        <strain evidence="4 5">DSM 44599</strain>
    </source>
</reference>
<evidence type="ECO:0000256" key="2">
    <source>
        <dbReference type="RuleBase" id="RU364082"/>
    </source>
</evidence>
<dbReference type="SUPFAM" id="SSF51735">
    <property type="entry name" value="NAD(P)-binding Rossmann-fold domains"/>
    <property type="match status" value="1"/>
</dbReference>
<dbReference type="NCBIfam" id="TIGR01214">
    <property type="entry name" value="rmlD"/>
    <property type="match status" value="1"/>
</dbReference>
<dbReference type="EC" id="1.1.1.133" evidence="2"/>
<dbReference type="EMBL" id="QNRE01000003">
    <property type="protein sequence ID" value="RBO92540.1"/>
    <property type="molecule type" value="Genomic_DNA"/>
</dbReference>
<dbReference type="Gene3D" id="3.40.50.720">
    <property type="entry name" value="NAD(P)-binding Rossmann-like Domain"/>
    <property type="match status" value="1"/>
</dbReference>
<feature type="domain" description="RmlD-like substrate binding" evidence="3">
    <location>
        <begin position="40"/>
        <end position="312"/>
    </location>
</feature>
<evidence type="ECO:0000313" key="5">
    <source>
        <dbReference type="Proteomes" id="UP000252586"/>
    </source>
</evidence>
<dbReference type="InterPro" id="IPR029903">
    <property type="entry name" value="RmlD-like-bd"/>
</dbReference>
<dbReference type="InterPro" id="IPR036291">
    <property type="entry name" value="NAD(P)-bd_dom_sf"/>
</dbReference>
<comment type="caution">
    <text evidence="4">The sequence shown here is derived from an EMBL/GenBank/DDBJ whole genome shotgun (WGS) entry which is preliminary data.</text>
</comment>
<name>A0A366DR22_9NOCA</name>
<evidence type="ECO:0000313" key="4">
    <source>
        <dbReference type="EMBL" id="RBO92540.1"/>
    </source>
</evidence>
<keyword evidence="2" id="KW-0560">Oxidoreductase</keyword>
<organism evidence="4 5">
    <name type="scientific">Nocardia puris</name>
    <dbReference type="NCBI Taxonomy" id="208602"/>
    <lineage>
        <taxon>Bacteria</taxon>
        <taxon>Bacillati</taxon>
        <taxon>Actinomycetota</taxon>
        <taxon>Actinomycetes</taxon>
        <taxon>Mycobacteriales</taxon>
        <taxon>Nocardiaceae</taxon>
        <taxon>Nocardia</taxon>
    </lineage>
</organism>
<dbReference type="InterPro" id="IPR005913">
    <property type="entry name" value="dTDP_dehydrorham_reduct"/>
</dbReference>
<comment type="similarity">
    <text evidence="1 2">Belongs to the dTDP-4-dehydrorhamnose reductase family.</text>
</comment>
<gene>
    <name evidence="4" type="ORF">DFR74_103183</name>
</gene>
<evidence type="ECO:0000256" key="1">
    <source>
        <dbReference type="ARBA" id="ARBA00010944"/>
    </source>
</evidence>
<evidence type="ECO:0000259" key="3">
    <source>
        <dbReference type="Pfam" id="PF04321"/>
    </source>
</evidence>
<protein>
    <recommendedName>
        <fullName evidence="2">dTDP-4-dehydrorhamnose reductase</fullName>
        <ecNumber evidence="2">1.1.1.133</ecNumber>
    </recommendedName>
</protein>
<dbReference type="AlphaFoldDB" id="A0A366DR22"/>
<keyword evidence="5" id="KW-1185">Reference proteome</keyword>
<accession>A0A366DR22</accession>
<dbReference type="GO" id="GO:0008831">
    <property type="term" value="F:dTDP-4-dehydrorhamnose reductase activity"/>
    <property type="evidence" value="ECO:0007669"/>
    <property type="project" value="UniProtKB-EC"/>
</dbReference>
<keyword evidence="2" id="KW-0521">NADP</keyword>
<dbReference type="Pfam" id="PF04321">
    <property type="entry name" value="RmlD_sub_bind"/>
    <property type="match status" value="1"/>
</dbReference>
<dbReference type="PANTHER" id="PTHR10491:SF4">
    <property type="entry name" value="METHIONINE ADENOSYLTRANSFERASE 2 SUBUNIT BETA"/>
    <property type="match status" value="1"/>
</dbReference>
<dbReference type="STRING" id="1210090.GCA_001613185_04300"/>
<dbReference type="Gene3D" id="3.90.25.10">
    <property type="entry name" value="UDP-galactose 4-epimerase, domain 1"/>
    <property type="match status" value="1"/>
</dbReference>
<dbReference type="Proteomes" id="UP000252586">
    <property type="component" value="Unassembled WGS sequence"/>
</dbReference>
<dbReference type="GO" id="GO:0005829">
    <property type="term" value="C:cytosol"/>
    <property type="evidence" value="ECO:0007669"/>
    <property type="project" value="TreeGrafter"/>
</dbReference>
<comment type="pathway">
    <text evidence="2">Carbohydrate biosynthesis; dTDP-L-rhamnose biosynthesis.</text>
</comment>
<proteinExistence type="inferred from homology"/>
<dbReference type="CDD" id="cd05254">
    <property type="entry name" value="dTDP_HR_like_SDR_e"/>
    <property type="match status" value="1"/>
</dbReference>
<dbReference type="GO" id="GO:0019305">
    <property type="term" value="P:dTDP-rhamnose biosynthetic process"/>
    <property type="evidence" value="ECO:0007669"/>
    <property type="project" value="UniProtKB-UniPathway"/>
</dbReference>